<dbReference type="EC" id="2.1.1.79" evidence="7"/>
<dbReference type="RefSeq" id="WP_183995505.1">
    <property type="nucleotide sequence ID" value="NZ_JACIEH010000001.1"/>
</dbReference>
<dbReference type="SMART" id="SM00828">
    <property type="entry name" value="PKS_MT"/>
    <property type="match status" value="1"/>
</dbReference>
<evidence type="ECO:0000259" key="6">
    <source>
        <dbReference type="SMART" id="SM00828"/>
    </source>
</evidence>
<gene>
    <name evidence="7" type="ORF">GGR46_001214</name>
</gene>
<dbReference type="PANTHER" id="PTHR43667:SF1">
    <property type="entry name" value="CYCLOPROPANE-FATTY-ACYL-PHOSPHOLIPID SYNTHASE"/>
    <property type="match status" value="1"/>
</dbReference>
<sequence>MRAGKTGDRAADAAEAIARIVATHLQADLSLRLWDGRIVPLGDGARSDILLTVASPGAARRLLLRPGLMTLFELYAAGELAIEGGSPLEAARRWDHMRALAMPRALPRRRIARQLLTLLTAPTASAAPRALAYAGGVADSPESGRDDGALIRFHYDVSNAFYALFLGTEMVYSSAYFPEGPTGLDAAQQAKLDMICRKLRLEPGMHLLDIGCGWAGLACHAARHFGVTVHGVTLSQEQFDFAQEKIARLGLADRITIELRDYRTLDSEQRYDAIAQIEMFEHLGFDNHDRHFALMHRLLRPRGRYLHQATTRRATRDLARFRKPTAYQRVITRFIFPGGALDHVGMTVTNLERYGFEVHDVENWRGHYQRTLELWAERLWSHRETAEREIGAGRTRLWLLYFTLFAQAFERGTCLVFQTLATKRQGGPAGLPPSRADLYR</sequence>
<dbReference type="GO" id="GO:0008610">
    <property type="term" value="P:lipid biosynthetic process"/>
    <property type="evidence" value="ECO:0007669"/>
    <property type="project" value="InterPro"/>
</dbReference>
<dbReference type="InterPro" id="IPR050723">
    <property type="entry name" value="CFA/CMAS"/>
</dbReference>
<comment type="similarity">
    <text evidence="1">Belongs to the CFA/CMAS family.</text>
</comment>
<evidence type="ECO:0000256" key="2">
    <source>
        <dbReference type="ARBA" id="ARBA00022603"/>
    </source>
</evidence>
<evidence type="ECO:0000256" key="1">
    <source>
        <dbReference type="ARBA" id="ARBA00010815"/>
    </source>
</evidence>
<dbReference type="GO" id="GO:0008825">
    <property type="term" value="F:cyclopropane-fatty-acyl-phospholipid synthase activity"/>
    <property type="evidence" value="ECO:0007669"/>
    <property type="project" value="UniProtKB-EC"/>
</dbReference>
<dbReference type="SUPFAM" id="SSF53335">
    <property type="entry name" value="S-adenosyl-L-methionine-dependent methyltransferases"/>
    <property type="match status" value="1"/>
</dbReference>
<name>A0A7W6JSI9_9SPHN</name>
<dbReference type="CDD" id="cd02440">
    <property type="entry name" value="AdoMet_MTases"/>
    <property type="match status" value="1"/>
</dbReference>
<accession>A0A7W6JSI9</accession>
<organism evidence="7 8">
    <name type="scientific">Sphingomonas kyeonggiensis</name>
    <dbReference type="NCBI Taxonomy" id="1268553"/>
    <lineage>
        <taxon>Bacteria</taxon>
        <taxon>Pseudomonadati</taxon>
        <taxon>Pseudomonadota</taxon>
        <taxon>Alphaproteobacteria</taxon>
        <taxon>Sphingomonadales</taxon>
        <taxon>Sphingomonadaceae</taxon>
        <taxon>Sphingomonas</taxon>
    </lineage>
</organism>
<dbReference type="PANTHER" id="PTHR43667">
    <property type="entry name" value="CYCLOPROPANE-FATTY-ACYL-PHOSPHOLIPID SYNTHASE"/>
    <property type="match status" value="1"/>
</dbReference>
<dbReference type="EMBL" id="JACIEH010000001">
    <property type="protein sequence ID" value="MBB4097681.1"/>
    <property type="molecule type" value="Genomic_DNA"/>
</dbReference>
<dbReference type="GO" id="GO:0032259">
    <property type="term" value="P:methylation"/>
    <property type="evidence" value="ECO:0007669"/>
    <property type="project" value="UniProtKB-KW"/>
</dbReference>
<keyword evidence="5" id="KW-0443">Lipid metabolism</keyword>
<dbReference type="Pfam" id="PF02353">
    <property type="entry name" value="CMAS"/>
    <property type="match status" value="1"/>
</dbReference>
<evidence type="ECO:0000313" key="7">
    <source>
        <dbReference type="EMBL" id="MBB4097681.1"/>
    </source>
</evidence>
<keyword evidence="2 7" id="KW-0489">Methyltransferase</keyword>
<dbReference type="InterPro" id="IPR003333">
    <property type="entry name" value="CMAS"/>
</dbReference>
<evidence type="ECO:0000256" key="3">
    <source>
        <dbReference type="ARBA" id="ARBA00022679"/>
    </source>
</evidence>
<evidence type="ECO:0000256" key="4">
    <source>
        <dbReference type="ARBA" id="ARBA00022691"/>
    </source>
</evidence>
<dbReference type="Proteomes" id="UP000557392">
    <property type="component" value="Unassembled WGS sequence"/>
</dbReference>
<dbReference type="InterPro" id="IPR029063">
    <property type="entry name" value="SAM-dependent_MTases_sf"/>
</dbReference>
<dbReference type="PIRSF" id="PIRSF003085">
    <property type="entry name" value="CMAS"/>
    <property type="match status" value="1"/>
</dbReference>
<keyword evidence="4" id="KW-0949">S-adenosyl-L-methionine</keyword>
<evidence type="ECO:0000313" key="8">
    <source>
        <dbReference type="Proteomes" id="UP000557392"/>
    </source>
</evidence>
<protein>
    <submittedName>
        <fullName evidence="7">Cyclopropane-fatty-acyl-phospholipid synthase</fullName>
        <ecNumber evidence="7">2.1.1.79</ecNumber>
    </submittedName>
</protein>
<dbReference type="AlphaFoldDB" id="A0A7W6JSI9"/>
<reference evidence="7 8" key="1">
    <citation type="submission" date="2020-08" db="EMBL/GenBank/DDBJ databases">
        <title>Genomic Encyclopedia of Type Strains, Phase IV (KMG-IV): sequencing the most valuable type-strain genomes for metagenomic binning, comparative biology and taxonomic classification.</title>
        <authorList>
            <person name="Goeker M."/>
        </authorList>
    </citation>
    <scope>NUCLEOTIDE SEQUENCE [LARGE SCALE GENOMIC DNA]</scope>
    <source>
        <strain evidence="7 8">DSM 101806</strain>
    </source>
</reference>
<feature type="domain" description="Polyketide synthase-like methyltransferase" evidence="6">
    <location>
        <begin position="161"/>
        <end position="404"/>
    </location>
</feature>
<keyword evidence="8" id="KW-1185">Reference proteome</keyword>
<comment type="caution">
    <text evidence="7">The sequence shown here is derived from an EMBL/GenBank/DDBJ whole genome shotgun (WGS) entry which is preliminary data.</text>
</comment>
<dbReference type="Gene3D" id="3.40.50.150">
    <property type="entry name" value="Vaccinia Virus protein VP39"/>
    <property type="match status" value="1"/>
</dbReference>
<keyword evidence="3 7" id="KW-0808">Transferase</keyword>
<evidence type="ECO:0000256" key="5">
    <source>
        <dbReference type="ARBA" id="ARBA00023098"/>
    </source>
</evidence>
<dbReference type="InterPro" id="IPR020803">
    <property type="entry name" value="MeTfrase_dom"/>
</dbReference>
<proteinExistence type="inferred from homology"/>